<name>A0A0P6W1A3_9HYPH</name>
<evidence type="ECO:0000313" key="1">
    <source>
        <dbReference type="EMBL" id="KPL51935.1"/>
    </source>
</evidence>
<protein>
    <submittedName>
        <fullName evidence="1">Uncharacterized protein</fullName>
    </submittedName>
</protein>
<dbReference type="Proteomes" id="UP000048984">
    <property type="component" value="Unassembled WGS sequence"/>
</dbReference>
<dbReference type="RefSeq" id="WP_054358098.1">
    <property type="nucleotide sequence ID" value="NZ_LJYW01000001.1"/>
</dbReference>
<keyword evidence="2" id="KW-1185">Reference proteome</keyword>
<dbReference type="STRING" id="665126.ABB55_06600"/>
<evidence type="ECO:0000313" key="2">
    <source>
        <dbReference type="Proteomes" id="UP000048984"/>
    </source>
</evidence>
<accession>A0A0P6W1A3</accession>
<gene>
    <name evidence="1" type="ORF">ABB55_06600</name>
</gene>
<comment type="caution">
    <text evidence="1">The sequence shown here is derived from an EMBL/GenBank/DDBJ whole genome shotgun (WGS) entry which is preliminary data.</text>
</comment>
<dbReference type="EMBL" id="LJYW01000001">
    <property type="protein sequence ID" value="KPL51935.1"/>
    <property type="molecule type" value="Genomic_DNA"/>
</dbReference>
<organism evidence="1 2">
    <name type="scientific">Prosthecodimorpha hirschii</name>
    <dbReference type="NCBI Taxonomy" id="665126"/>
    <lineage>
        <taxon>Bacteria</taxon>
        <taxon>Pseudomonadati</taxon>
        <taxon>Pseudomonadota</taxon>
        <taxon>Alphaproteobacteria</taxon>
        <taxon>Hyphomicrobiales</taxon>
        <taxon>Ancalomicrobiaceae</taxon>
        <taxon>Prosthecodimorpha</taxon>
    </lineage>
</organism>
<reference evidence="1 2" key="1">
    <citation type="submission" date="2015-09" db="EMBL/GenBank/DDBJ databases">
        <authorList>
            <person name="Jackson K.R."/>
            <person name="Lunt B.L."/>
            <person name="Fisher J.N.B."/>
            <person name="Gardner A.V."/>
            <person name="Bailey M.E."/>
            <person name="Deus L.M."/>
            <person name="Earl A.S."/>
            <person name="Gibby P.D."/>
            <person name="Hartmann K.A."/>
            <person name="Liu J.E."/>
            <person name="Manci A.M."/>
            <person name="Nielsen D.A."/>
            <person name="Solomon M.B."/>
            <person name="Breakwell D.P."/>
            <person name="Burnett S.H."/>
            <person name="Grose J.H."/>
        </authorList>
    </citation>
    <scope>NUCLEOTIDE SEQUENCE [LARGE SCALE GENOMIC DNA]</scope>
    <source>
        <strain evidence="1 2">16</strain>
    </source>
</reference>
<sequence length="365" mass="38486">MPVSDNEVDRAASNLLFACAAARVGETLLILHESAQYGYFGAGLAPTLAAAAERLGLAVTTVEVGFDPDATRLPDAVHEAVARADHALFLARLGDQLRFKAMPAGSRPIVSYVLDETALASPFGTADHRAMVALSAAIDRHLAGAREIRVTCPLGTDLTGAIAPERAAAPYDTSIKRFPQSVHRPVDATGFSGRVAVAHMLCGTGSRYYQPYGIPLASPVIAEIGGGRIRGWSGRPDVVARVEDHVATVADRFGIDGALVHSWHTGIHPGCAYPGSAHDHYERWSGSAFGNPRILHFHTCGHYAPGEICWNIIDPTVAVDGVPVWRDGRLDIAAVPGAAAILAEHPDVAALFAAPERRIGLDAAA</sequence>
<proteinExistence type="predicted"/>
<reference evidence="1 2" key="2">
    <citation type="submission" date="2015-10" db="EMBL/GenBank/DDBJ databases">
        <title>Draft Genome Sequence of Prosthecomicrobium hirschii ATCC 27832.</title>
        <authorList>
            <person name="Daniel J."/>
            <person name="Givan S.A."/>
            <person name="Brun Y.V."/>
            <person name="Brown P.J."/>
        </authorList>
    </citation>
    <scope>NUCLEOTIDE SEQUENCE [LARGE SCALE GENOMIC DNA]</scope>
    <source>
        <strain evidence="1 2">16</strain>
    </source>
</reference>
<dbReference type="AlphaFoldDB" id="A0A0P6W1A3"/>